<dbReference type="AlphaFoldDB" id="A0AAV4WNS1"/>
<reference evidence="2 3" key="1">
    <citation type="submission" date="2021-06" db="EMBL/GenBank/DDBJ databases">
        <title>Caerostris extrusa draft genome.</title>
        <authorList>
            <person name="Kono N."/>
            <person name="Arakawa K."/>
        </authorList>
    </citation>
    <scope>NUCLEOTIDE SEQUENCE [LARGE SCALE GENOMIC DNA]</scope>
</reference>
<proteinExistence type="predicted"/>
<protein>
    <submittedName>
        <fullName evidence="2">Uncharacterized protein</fullName>
    </submittedName>
</protein>
<dbReference type="Proteomes" id="UP001054945">
    <property type="component" value="Unassembled WGS sequence"/>
</dbReference>
<sequence>MSSARHGPSLPDWEGGGEREGGCAERIRAPVPIIPDIPNHEHQKICTSNDLEAPERYTTIKPLRNVTSHHHRYEIRNCDITNLFRTWNDHVLLLILSSDRSNTGVLEKQN</sequence>
<accession>A0AAV4WNS1</accession>
<evidence type="ECO:0000256" key="1">
    <source>
        <dbReference type="SAM" id="MobiDB-lite"/>
    </source>
</evidence>
<gene>
    <name evidence="2" type="ORF">CEXT_760221</name>
</gene>
<comment type="caution">
    <text evidence="2">The sequence shown here is derived from an EMBL/GenBank/DDBJ whole genome shotgun (WGS) entry which is preliminary data.</text>
</comment>
<name>A0AAV4WNS1_CAEEX</name>
<feature type="region of interest" description="Disordered" evidence="1">
    <location>
        <begin position="1"/>
        <end position="25"/>
    </location>
</feature>
<keyword evidence="3" id="KW-1185">Reference proteome</keyword>
<evidence type="ECO:0000313" key="2">
    <source>
        <dbReference type="EMBL" id="GIY84227.1"/>
    </source>
</evidence>
<feature type="compositionally biased region" description="Basic and acidic residues" evidence="1">
    <location>
        <begin position="16"/>
        <end position="25"/>
    </location>
</feature>
<organism evidence="2 3">
    <name type="scientific">Caerostris extrusa</name>
    <name type="common">Bark spider</name>
    <name type="synonym">Caerostris bankana</name>
    <dbReference type="NCBI Taxonomy" id="172846"/>
    <lineage>
        <taxon>Eukaryota</taxon>
        <taxon>Metazoa</taxon>
        <taxon>Ecdysozoa</taxon>
        <taxon>Arthropoda</taxon>
        <taxon>Chelicerata</taxon>
        <taxon>Arachnida</taxon>
        <taxon>Araneae</taxon>
        <taxon>Araneomorphae</taxon>
        <taxon>Entelegynae</taxon>
        <taxon>Araneoidea</taxon>
        <taxon>Araneidae</taxon>
        <taxon>Caerostris</taxon>
    </lineage>
</organism>
<dbReference type="EMBL" id="BPLR01016488">
    <property type="protein sequence ID" value="GIY84227.1"/>
    <property type="molecule type" value="Genomic_DNA"/>
</dbReference>
<evidence type="ECO:0000313" key="3">
    <source>
        <dbReference type="Proteomes" id="UP001054945"/>
    </source>
</evidence>